<feature type="chain" id="PRO_5026857174" evidence="4">
    <location>
        <begin position="21"/>
        <end position="393"/>
    </location>
</feature>
<dbReference type="RefSeq" id="WP_175277204.1">
    <property type="nucleotide sequence ID" value="NZ_CP054836.1"/>
</dbReference>
<keyword evidence="3" id="KW-0813">Transport</keyword>
<reference evidence="6 7" key="1">
    <citation type="submission" date="2020-06" db="EMBL/GenBank/DDBJ databases">
        <title>Oricola thermophila sp. nov. isolated from a tidal sediments.</title>
        <authorList>
            <person name="Kwon K.K."/>
            <person name="Yang S.-H."/>
            <person name="Park M.-J."/>
        </authorList>
    </citation>
    <scope>NUCLEOTIDE SEQUENCE [LARGE SCALE GENOMIC DNA]</scope>
    <source>
        <strain evidence="6 7">MEBiC13590</strain>
    </source>
</reference>
<dbReference type="KEGG" id="orm:HTY61_13015"/>
<dbReference type="CDD" id="cd06346">
    <property type="entry name" value="PBP1_ABC_ligand_binding-like"/>
    <property type="match status" value="1"/>
</dbReference>
<name>A0A6N1VIW9_9HYPH</name>
<accession>A0A6N1VIW9</accession>
<keyword evidence="3" id="KW-0029">Amino-acid transport</keyword>
<keyword evidence="2 4" id="KW-0732">Signal</keyword>
<dbReference type="Gene3D" id="3.40.50.2300">
    <property type="match status" value="2"/>
</dbReference>
<evidence type="ECO:0000313" key="7">
    <source>
        <dbReference type="Proteomes" id="UP000509367"/>
    </source>
</evidence>
<keyword evidence="7" id="KW-1185">Reference proteome</keyword>
<dbReference type="Proteomes" id="UP000509367">
    <property type="component" value="Chromosome"/>
</dbReference>
<evidence type="ECO:0000313" key="6">
    <source>
        <dbReference type="EMBL" id="QKV19312.1"/>
    </source>
</evidence>
<feature type="signal peptide" evidence="4">
    <location>
        <begin position="1"/>
        <end position="20"/>
    </location>
</feature>
<dbReference type="EMBL" id="CP054836">
    <property type="protein sequence ID" value="QKV19312.1"/>
    <property type="molecule type" value="Genomic_DNA"/>
</dbReference>
<dbReference type="InterPro" id="IPR028082">
    <property type="entry name" value="Peripla_BP_I"/>
</dbReference>
<dbReference type="Pfam" id="PF13458">
    <property type="entry name" value="Peripla_BP_6"/>
    <property type="match status" value="1"/>
</dbReference>
<dbReference type="InterPro" id="IPR028081">
    <property type="entry name" value="Leu-bd"/>
</dbReference>
<protein>
    <submittedName>
        <fullName evidence="6">ABC transporter substrate-binding protein</fullName>
    </submittedName>
</protein>
<dbReference type="SUPFAM" id="SSF53822">
    <property type="entry name" value="Periplasmic binding protein-like I"/>
    <property type="match status" value="1"/>
</dbReference>
<dbReference type="PANTHER" id="PTHR30483">
    <property type="entry name" value="LEUCINE-SPECIFIC-BINDING PROTEIN"/>
    <property type="match status" value="1"/>
</dbReference>
<evidence type="ECO:0000256" key="2">
    <source>
        <dbReference type="ARBA" id="ARBA00022729"/>
    </source>
</evidence>
<feature type="domain" description="Leucine-binding protein" evidence="5">
    <location>
        <begin position="21"/>
        <end position="323"/>
    </location>
</feature>
<sequence>MKKALLAAASVLALSVAAQAEVKMGVILGFTGPIESLTPDMAAGAELAMKEASESGKFLGGETVVPVRADSTCVDAAAASAAAERLITSENVVSIMGADCSGVTTAVANNVAIPNGVVMISPSATSPALSTIDDNGLFFRTAPSDARQGEVLADVAMEQGIQSIAVTYTNNDYGKGLADAFAAAFEARGGTVTINASHEDGKGDYSAEVGALASAGGDALAVLGYVDQGGRGIMQNAIDTGAFDTFLLGDGMIGDSLLDVSGLDAATVIGTAPGSESDAAAKYAEMAAAAGVTGTGPYQGESYDAAALMILAMQKAGKADRGVIADNIMEIANAPGEPIGPGELAKALELVAAGTDIDYQGATGVEFNDVGEALGSYKEMAIEDGAWKTVNVR</sequence>
<evidence type="ECO:0000256" key="4">
    <source>
        <dbReference type="SAM" id="SignalP"/>
    </source>
</evidence>
<gene>
    <name evidence="6" type="ORF">HTY61_13015</name>
</gene>
<dbReference type="PANTHER" id="PTHR30483:SF6">
    <property type="entry name" value="PERIPLASMIC BINDING PROTEIN OF ABC TRANSPORTER FOR NATURAL AMINO ACIDS"/>
    <property type="match status" value="1"/>
</dbReference>
<dbReference type="InterPro" id="IPR051010">
    <property type="entry name" value="BCAA_transport"/>
</dbReference>
<evidence type="ECO:0000256" key="1">
    <source>
        <dbReference type="ARBA" id="ARBA00010062"/>
    </source>
</evidence>
<comment type="similarity">
    <text evidence="1">Belongs to the leucine-binding protein family.</text>
</comment>
<evidence type="ECO:0000256" key="3">
    <source>
        <dbReference type="ARBA" id="ARBA00022970"/>
    </source>
</evidence>
<dbReference type="AlphaFoldDB" id="A0A6N1VIW9"/>
<organism evidence="6 7">
    <name type="scientific">Oricola thermophila</name>
    <dbReference type="NCBI Taxonomy" id="2742145"/>
    <lineage>
        <taxon>Bacteria</taxon>
        <taxon>Pseudomonadati</taxon>
        <taxon>Pseudomonadota</taxon>
        <taxon>Alphaproteobacteria</taxon>
        <taxon>Hyphomicrobiales</taxon>
        <taxon>Ahrensiaceae</taxon>
        <taxon>Oricola</taxon>
    </lineage>
</organism>
<dbReference type="GO" id="GO:0006865">
    <property type="term" value="P:amino acid transport"/>
    <property type="evidence" value="ECO:0007669"/>
    <property type="project" value="UniProtKB-KW"/>
</dbReference>
<proteinExistence type="inferred from homology"/>
<evidence type="ECO:0000259" key="5">
    <source>
        <dbReference type="Pfam" id="PF13458"/>
    </source>
</evidence>